<dbReference type="EMBL" id="CAADFR010000034">
    <property type="protein sequence ID" value="VFK39166.1"/>
    <property type="molecule type" value="Genomic_DNA"/>
</dbReference>
<dbReference type="AlphaFoldDB" id="A0A450YC89"/>
<reference evidence="1" key="1">
    <citation type="submission" date="2019-02" db="EMBL/GenBank/DDBJ databases">
        <authorList>
            <person name="Gruber-Vodicka R. H."/>
            <person name="Seah K. B. B."/>
        </authorList>
    </citation>
    <scope>NUCLEOTIDE SEQUENCE</scope>
    <source>
        <strain evidence="2">BECK_S1320</strain>
        <strain evidence="1">BECK_S1321</strain>
    </source>
</reference>
<name>A0A450YC89_9GAMM</name>
<sequence length="41" mass="4913">MDMSVVLQIEEVALCLLWSTRDNTKYALIERITFFVVQWFC</sequence>
<organism evidence="1">
    <name type="scientific">Candidatus Kentrum sp. SD</name>
    <dbReference type="NCBI Taxonomy" id="2126332"/>
    <lineage>
        <taxon>Bacteria</taxon>
        <taxon>Pseudomonadati</taxon>
        <taxon>Pseudomonadota</taxon>
        <taxon>Gammaproteobacteria</taxon>
        <taxon>Candidatus Kentrum</taxon>
    </lineage>
</organism>
<dbReference type="EMBL" id="CAADFU010000004">
    <property type="protein sequence ID" value="VFK39803.1"/>
    <property type="molecule type" value="Genomic_DNA"/>
</dbReference>
<gene>
    <name evidence="2" type="ORF">BECKSD772E_GA0070983_100451</name>
    <name evidence="1" type="ORF">BECKSD772F_GA0070984_103416</name>
</gene>
<accession>A0A450YC89</accession>
<protein>
    <submittedName>
        <fullName evidence="1">Uncharacterized protein</fullName>
    </submittedName>
</protein>
<evidence type="ECO:0000313" key="2">
    <source>
        <dbReference type="EMBL" id="VFK39803.1"/>
    </source>
</evidence>
<evidence type="ECO:0000313" key="1">
    <source>
        <dbReference type="EMBL" id="VFK39166.1"/>
    </source>
</evidence>
<proteinExistence type="predicted"/>